<evidence type="ECO:0000313" key="2">
    <source>
        <dbReference type="EMBL" id="PUA33021.1"/>
    </source>
</evidence>
<comment type="caution">
    <text evidence="2">The sequence shown here is derived from an EMBL/GenBank/DDBJ whole genome shotgun (WGS) entry which is preliminary data.</text>
</comment>
<dbReference type="SUPFAM" id="SSF55608">
    <property type="entry name" value="Homing endonucleases"/>
    <property type="match status" value="1"/>
</dbReference>
<proteinExistence type="predicted"/>
<dbReference type="Proteomes" id="UP000244066">
    <property type="component" value="Unassembled WGS sequence"/>
</dbReference>
<gene>
    <name evidence="2" type="ORF">B9J98_02805</name>
</gene>
<evidence type="ECO:0000313" key="3">
    <source>
        <dbReference type="Proteomes" id="UP000244066"/>
    </source>
</evidence>
<dbReference type="EMBL" id="NDWU01000005">
    <property type="protein sequence ID" value="PUA33021.1"/>
    <property type="molecule type" value="Genomic_DNA"/>
</dbReference>
<feature type="domain" description="Homing endonuclease LAGLIDADG" evidence="1">
    <location>
        <begin position="5"/>
        <end position="69"/>
    </location>
</feature>
<protein>
    <recommendedName>
        <fullName evidence="1">Homing endonuclease LAGLIDADG domain-containing protein</fullName>
    </recommendedName>
</protein>
<dbReference type="AlphaFoldDB" id="A0A2R7Y653"/>
<dbReference type="InterPro" id="IPR027434">
    <property type="entry name" value="Homing_endonucl"/>
</dbReference>
<accession>A0A2R7Y653</accession>
<organism evidence="2 3">
    <name type="scientific">Candidatus Terraquivivens tikiterensis</name>
    <dbReference type="NCBI Taxonomy" id="1980982"/>
    <lineage>
        <taxon>Archaea</taxon>
        <taxon>Nitrososphaerota</taxon>
        <taxon>Candidatus Wolframiiraptoraceae</taxon>
        <taxon>Candidatus Terraquivivens</taxon>
    </lineage>
</organism>
<name>A0A2R7Y653_9ARCH</name>
<dbReference type="InterPro" id="IPR004860">
    <property type="entry name" value="LAGLIDADG_dom"/>
</dbReference>
<dbReference type="GO" id="GO:0004519">
    <property type="term" value="F:endonuclease activity"/>
    <property type="evidence" value="ECO:0007669"/>
    <property type="project" value="InterPro"/>
</dbReference>
<evidence type="ECO:0000259" key="1">
    <source>
        <dbReference type="Pfam" id="PF14528"/>
    </source>
</evidence>
<dbReference type="Gene3D" id="3.10.28.10">
    <property type="entry name" value="Homing endonucleases"/>
    <property type="match status" value="1"/>
</dbReference>
<reference evidence="2 3" key="1">
    <citation type="submission" date="2017-04" db="EMBL/GenBank/DDBJ databases">
        <title>Draft Aigarchaeota genome from a New Zealand hot spring.</title>
        <authorList>
            <person name="Reysenbach A.-L."/>
            <person name="Donaho J.A."/>
            <person name="Gerhart J."/>
            <person name="Kelley J.F."/>
            <person name="Kouba K."/>
            <person name="Podar M."/>
            <person name="Stott M."/>
        </authorList>
    </citation>
    <scope>NUCLEOTIDE SEQUENCE [LARGE SCALE GENOMIC DNA]</scope>
    <source>
        <strain evidence="2">NZ13_MG1</strain>
    </source>
</reference>
<sequence>MRIELAAFLRGLADVEESADKYEGNLGSVSIANSDLRLIEYARSLLKALGISAKVYEQKENKFRKVIRFAIKRKQETLERVQ</sequence>
<dbReference type="Pfam" id="PF14528">
    <property type="entry name" value="LAGLIDADG_3"/>
    <property type="match status" value="1"/>
</dbReference>